<sequence length="76" mass="8242">MFLNHLALVGQTTELQCLIQKFYTRRHILLALAGAKQTVGPLPLTLRAQQGSSEGQSFIAAGGRDGFGTDQGTRRE</sequence>
<organism evidence="2 3">
    <name type="scientific">Tachysurus vachellii</name>
    <name type="common">Darkbarbel catfish</name>
    <name type="synonym">Pelteobagrus vachellii</name>
    <dbReference type="NCBI Taxonomy" id="175792"/>
    <lineage>
        <taxon>Eukaryota</taxon>
        <taxon>Metazoa</taxon>
        <taxon>Chordata</taxon>
        <taxon>Craniata</taxon>
        <taxon>Vertebrata</taxon>
        <taxon>Euteleostomi</taxon>
        <taxon>Actinopterygii</taxon>
        <taxon>Neopterygii</taxon>
        <taxon>Teleostei</taxon>
        <taxon>Ostariophysi</taxon>
        <taxon>Siluriformes</taxon>
        <taxon>Bagridae</taxon>
        <taxon>Tachysurus</taxon>
    </lineage>
</organism>
<protein>
    <submittedName>
        <fullName evidence="2">Uncharacterized protein</fullName>
    </submittedName>
</protein>
<feature type="region of interest" description="Disordered" evidence="1">
    <location>
        <begin position="53"/>
        <end position="76"/>
    </location>
</feature>
<comment type="caution">
    <text evidence="2">The sequence shown here is derived from an EMBL/GenBank/DDBJ whole genome shotgun (WGS) entry which is preliminary data.</text>
</comment>
<evidence type="ECO:0000313" key="2">
    <source>
        <dbReference type="EMBL" id="KAK2857630.1"/>
    </source>
</evidence>
<dbReference type="EMBL" id="JAVHJS010000005">
    <property type="protein sequence ID" value="KAK2857630.1"/>
    <property type="molecule type" value="Genomic_DNA"/>
</dbReference>
<gene>
    <name evidence="2" type="ORF">Q7C36_005549</name>
</gene>
<dbReference type="AlphaFoldDB" id="A0AA88NJ68"/>
<dbReference type="Proteomes" id="UP001187315">
    <property type="component" value="Unassembled WGS sequence"/>
</dbReference>
<proteinExistence type="predicted"/>
<keyword evidence="3" id="KW-1185">Reference proteome</keyword>
<accession>A0AA88NJ68</accession>
<name>A0AA88NJ68_TACVA</name>
<evidence type="ECO:0000313" key="3">
    <source>
        <dbReference type="Proteomes" id="UP001187315"/>
    </source>
</evidence>
<reference evidence="2" key="1">
    <citation type="submission" date="2023-08" db="EMBL/GenBank/DDBJ databases">
        <title>Pelteobagrus vachellii genome.</title>
        <authorList>
            <person name="Liu H."/>
        </authorList>
    </citation>
    <scope>NUCLEOTIDE SEQUENCE</scope>
    <source>
        <strain evidence="2">PRFRI_2022a</strain>
        <tissue evidence="2">Muscle</tissue>
    </source>
</reference>
<evidence type="ECO:0000256" key="1">
    <source>
        <dbReference type="SAM" id="MobiDB-lite"/>
    </source>
</evidence>